<dbReference type="Gene3D" id="3.30.590.10">
    <property type="entry name" value="Glutamine synthetase/guanido kinase, catalytic domain"/>
    <property type="match status" value="1"/>
</dbReference>
<dbReference type="SUPFAM" id="SSF55931">
    <property type="entry name" value="Glutamine synthetase/guanido kinase"/>
    <property type="match status" value="1"/>
</dbReference>
<dbReference type="PROSITE" id="PS51510">
    <property type="entry name" value="PHOSPHAGEN_KINASE_C"/>
    <property type="match status" value="1"/>
</dbReference>
<accession>C7RFB7</accession>
<feature type="binding site" evidence="5">
    <location>
        <begin position="150"/>
        <end position="154"/>
    </location>
    <ligand>
        <name>ATP</name>
        <dbReference type="ChEBI" id="CHEBI:30616"/>
    </ligand>
</feature>
<evidence type="ECO:0000256" key="2">
    <source>
        <dbReference type="ARBA" id="ARBA00022741"/>
    </source>
</evidence>
<feature type="domain" description="Phosphagen kinase C-terminal" evidence="6">
    <location>
        <begin position="8"/>
        <end position="230"/>
    </location>
</feature>
<feature type="binding site" evidence="5">
    <location>
        <begin position="11"/>
        <end position="15"/>
    </location>
    <ligand>
        <name>ATP</name>
        <dbReference type="ChEBI" id="CHEBI:30616"/>
    </ligand>
</feature>
<proteinExistence type="inferred from homology"/>
<evidence type="ECO:0000313" key="7">
    <source>
        <dbReference type="EMBL" id="ACV28178.1"/>
    </source>
</evidence>
<dbReference type="InterPro" id="IPR014746">
    <property type="entry name" value="Gln_synth/guanido_kin_cat_dom"/>
</dbReference>
<evidence type="ECO:0000256" key="4">
    <source>
        <dbReference type="ARBA" id="ARBA00022840"/>
    </source>
</evidence>
<evidence type="ECO:0000256" key="5">
    <source>
        <dbReference type="PROSITE-ProRule" id="PRU00843"/>
    </source>
</evidence>
<organism evidence="7 8">
    <name type="scientific">Anaerococcus prevotii (strain ATCC 9321 / DSM 20548 / JCM 6508 / NCTC 11806 / PC1)</name>
    <name type="common">Peptostreptococcus prevotii</name>
    <name type="synonym">Peptococcus prevotii</name>
    <dbReference type="NCBI Taxonomy" id="525919"/>
    <lineage>
        <taxon>Bacteria</taxon>
        <taxon>Bacillati</taxon>
        <taxon>Bacillota</taxon>
        <taxon>Tissierellia</taxon>
        <taxon>Tissierellales</taxon>
        <taxon>Peptoniphilaceae</taxon>
        <taxon>Anaerococcus</taxon>
    </lineage>
</organism>
<dbReference type="AlphaFoldDB" id="C7RFB7"/>
<keyword evidence="8" id="KW-1185">Reference proteome</keyword>
<evidence type="ECO:0000313" key="8">
    <source>
        <dbReference type="Proteomes" id="UP000002294"/>
    </source>
</evidence>
<feature type="binding site" evidence="5">
    <location>
        <begin position="182"/>
        <end position="187"/>
    </location>
    <ligand>
        <name>ATP</name>
        <dbReference type="ChEBI" id="CHEBI:30616"/>
    </ligand>
</feature>
<evidence type="ECO:0000256" key="1">
    <source>
        <dbReference type="ARBA" id="ARBA00022679"/>
    </source>
</evidence>
<comment type="similarity">
    <text evidence="5">Belongs to the ATP:guanido phosphotransferase family.</text>
</comment>
<dbReference type="KEGG" id="apr:Apre_0126"/>
<keyword evidence="3 5" id="KW-0418">Kinase</keyword>
<protein>
    <submittedName>
        <fullName evidence="7">ATP:guanido phosphotransferase</fullName>
    </submittedName>
</protein>
<dbReference type="OrthoDB" id="9791353at2"/>
<keyword evidence="4 5" id="KW-0067">ATP-binding</keyword>
<keyword evidence="2 5" id="KW-0547">Nucleotide-binding</keyword>
<reference evidence="7 8" key="1">
    <citation type="journal article" date="2009" name="Stand. Genomic Sci.">
        <title>Complete genome sequence of Anaerococcus prevotii type strain (PC1).</title>
        <authorList>
            <person name="Labutti K."/>
            <person name="Pukall R."/>
            <person name="Steenblock K."/>
            <person name="Glavina Del Rio T."/>
            <person name="Tice H."/>
            <person name="Copeland A."/>
            <person name="Cheng J.F."/>
            <person name="Lucas S."/>
            <person name="Chen F."/>
            <person name="Nolan M."/>
            <person name="Bruce D."/>
            <person name="Goodwin L."/>
            <person name="Pitluck S."/>
            <person name="Ivanova N."/>
            <person name="Mavromatis K."/>
            <person name="Ovchinnikova G."/>
            <person name="Pati A."/>
            <person name="Chen A."/>
            <person name="Palaniappan K."/>
            <person name="Land M."/>
            <person name="Hauser L."/>
            <person name="Chang Y.J."/>
            <person name="Jeffries C.D."/>
            <person name="Chain P."/>
            <person name="Saunders E."/>
            <person name="Brettin T."/>
            <person name="Detter J.C."/>
            <person name="Han C."/>
            <person name="Goker M."/>
            <person name="Bristow J."/>
            <person name="Eisen J.A."/>
            <person name="Markowitz V."/>
            <person name="Hugenholtz P."/>
            <person name="Kyrpides N.C."/>
            <person name="Klenk H.P."/>
            <person name="Lapidus A."/>
        </authorList>
    </citation>
    <scope>NUCLEOTIDE SEQUENCE [LARGE SCALE GENOMIC DNA]</scope>
    <source>
        <strain evidence="8">ATCC 9321 / DSM 20548 / JCM 6508 / NCTC 11806 / PC1</strain>
    </source>
</reference>
<dbReference type="Pfam" id="PF00217">
    <property type="entry name" value="ATP-gua_Ptrans"/>
    <property type="match status" value="1"/>
</dbReference>
<name>C7RFB7_ANAPD</name>
<dbReference type="EMBL" id="CP001708">
    <property type="protein sequence ID" value="ACV28178.1"/>
    <property type="molecule type" value="Genomic_DNA"/>
</dbReference>
<dbReference type="InterPro" id="IPR022414">
    <property type="entry name" value="ATP-guanido_PTrfase_cat"/>
</dbReference>
<gene>
    <name evidence="7" type="ordered locus">Apre_0126</name>
</gene>
<dbReference type="RefSeq" id="WP_012803597.1">
    <property type="nucleotide sequence ID" value="NC_013171.1"/>
</dbReference>
<sequence>MIEYSKDIILSSNFSLRRNLEGFDFPASMTLEASKEVIEIFRKIYWDKLILLEDLDEDELNQLINSFVLSEDCPNKLSEIGLVIEDDYILTINDRDHLAINIRDFNLDLKSAYKKAYLIEEKLDEILDFAFSQEFGYLTQDGRNAGSGVEVFVKAFLFAMVDDDKAYFGLKQSLLHERIYIDKFLPKYYKRYADDIYILKNIGNYWKDMEEAMDKFEKALDVLVRNERRFRRDYQVLNSIKDEEIEDYIEIMENNLKLGMDKSLELMSKDIYGLKKYNILGFDTDFTNEELDYLIFNLTKNKYKGNRDEDRYLFLKEYIKER</sequence>
<comment type="caution">
    <text evidence="5">Lacks conserved residue(s) required for the propagation of feature annotation.</text>
</comment>
<dbReference type="eggNOG" id="COG3869">
    <property type="taxonomic scope" value="Bacteria"/>
</dbReference>
<dbReference type="Proteomes" id="UP000002294">
    <property type="component" value="Chromosome"/>
</dbReference>
<dbReference type="GO" id="GO:0016301">
    <property type="term" value="F:kinase activity"/>
    <property type="evidence" value="ECO:0007669"/>
    <property type="project" value="UniProtKB-KW"/>
</dbReference>
<evidence type="ECO:0000259" key="6">
    <source>
        <dbReference type="PROSITE" id="PS51510"/>
    </source>
</evidence>
<keyword evidence="1 5" id="KW-0808">Transferase</keyword>
<evidence type="ECO:0000256" key="3">
    <source>
        <dbReference type="ARBA" id="ARBA00022777"/>
    </source>
</evidence>
<dbReference type="HOGENOM" id="CLU_862337_0_0_9"/>
<dbReference type="GO" id="GO:0005524">
    <property type="term" value="F:ATP binding"/>
    <property type="evidence" value="ECO:0007669"/>
    <property type="project" value="UniProtKB-UniRule"/>
</dbReference>
<dbReference type="STRING" id="525919.Apre_0126"/>